<evidence type="ECO:0000256" key="1">
    <source>
        <dbReference type="SAM" id="MobiDB-lite"/>
    </source>
</evidence>
<sequence>MVMLTASLTALLALLSVTSSLALPTAPAQAHLAASPLLVADLLDVRHDPHICASNSHVLSSIGHHGRNLSSFGHPRGSPRCLGRETPGPSG</sequence>
<feature type="region of interest" description="Disordered" evidence="1">
    <location>
        <begin position="69"/>
        <end position="91"/>
    </location>
</feature>
<protein>
    <recommendedName>
        <fullName evidence="5">Secreted protein</fullName>
    </recommendedName>
</protein>
<reference evidence="3 4" key="1">
    <citation type="journal article" date="2016" name="Mol. Biol. Evol.">
        <title>Comparative Genomics of Early-Diverging Mushroom-Forming Fungi Provides Insights into the Origins of Lignocellulose Decay Capabilities.</title>
        <authorList>
            <person name="Nagy L.G."/>
            <person name="Riley R."/>
            <person name="Tritt A."/>
            <person name="Adam C."/>
            <person name="Daum C."/>
            <person name="Floudas D."/>
            <person name="Sun H."/>
            <person name="Yadav J.S."/>
            <person name="Pangilinan J."/>
            <person name="Larsson K.H."/>
            <person name="Matsuura K."/>
            <person name="Barry K."/>
            <person name="Labutti K."/>
            <person name="Kuo R."/>
            <person name="Ohm R.A."/>
            <person name="Bhattacharya S.S."/>
            <person name="Shirouzu T."/>
            <person name="Yoshinaga Y."/>
            <person name="Martin F.M."/>
            <person name="Grigoriev I.V."/>
            <person name="Hibbett D.S."/>
        </authorList>
    </citation>
    <scope>NUCLEOTIDE SEQUENCE [LARGE SCALE GENOMIC DNA]</scope>
    <source>
        <strain evidence="3 4">HHB9708</strain>
    </source>
</reference>
<gene>
    <name evidence="3" type="ORF">SISNIDRAFT_453419</name>
</gene>
<evidence type="ECO:0008006" key="5">
    <source>
        <dbReference type="Google" id="ProtNLM"/>
    </source>
</evidence>
<evidence type="ECO:0000313" key="3">
    <source>
        <dbReference type="EMBL" id="KZS94493.1"/>
    </source>
</evidence>
<proteinExistence type="predicted"/>
<keyword evidence="4" id="KW-1185">Reference proteome</keyword>
<dbReference type="Proteomes" id="UP000076722">
    <property type="component" value="Unassembled WGS sequence"/>
</dbReference>
<feature type="chain" id="PRO_5007853882" description="Secreted protein" evidence="2">
    <location>
        <begin position="23"/>
        <end position="91"/>
    </location>
</feature>
<feature type="signal peptide" evidence="2">
    <location>
        <begin position="1"/>
        <end position="22"/>
    </location>
</feature>
<dbReference type="AlphaFoldDB" id="A0A164VUY4"/>
<evidence type="ECO:0000313" key="4">
    <source>
        <dbReference type="Proteomes" id="UP000076722"/>
    </source>
</evidence>
<dbReference type="EMBL" id="KV419404">
    <property type="protein sequence ID" value="KZS94493.1"/>
    <property type="molecule type" value="Genomic_DNA"/>
</dbReference>
<organism evidence="3 4">
    <name type="scientific">Sistotremastrum niveocremeum HHB9708</name>
    <dbReference type="NCBI Taxonomy" id="1314777"/>
    <lineage>
        <taxon>Eukaryota</taxon>
        <taxon>Fungi</taxon>
        <taxon>Dikarya</taxon>
        <taxon>Basidiomycota</taxon>
        <taxon>Agaricomycotina</taxon>
        <taxon>Agaricomycetes</taxon>
        <taxon>Sistotremastrales</taxon>
        <taxon>Sistotremastraceae</taxon>
        <taxon>Sertulicium</taxon>
        <taxon>Sertulicium niveocremeum</taxon>
    </lineage>
</organism>
<keyword evidence="2" id="KW-0732">Signal</keyword>
<evidence type="ECO:0000256" key="2">
    <source>
        <dbReference type="SAM" id="SignalP"/>
    </source>
</evidence>
<name>A0A164VUY4_9AGAM</name>
<accession>A0A164VUY4</accession>